<evidence type="ECO:0000256" key="15">
    <source>
        <dbReference type="RuleBase" id="RU003991"/>
    </source>
</evidence>
<keyword evidence="4 14" id="KW-0378">Hydrolase</keyword>
<name>A0A1D3TWG3_9FIRM</name>
<dbReference type="EC" id="5.6.2.4" evidence="12"/>
<dbReference type="InterPro" id="IPR014017">
    <property type="entry name" value="DNA_helicase_UvrD-like_C"/>
</dbReference>
<evidence type="ECO:0000256" key="6">
    <source>
        <dbReference type="ARBA" id="ARBA00022813"/>
    </source>
</evidence>
<evidence type="ECO:0000256" key="13">
    <source>
        <dbReference type="ARBA" id="ARBA00048988"/>
    </source>
</evidence>
<evidence type="ECO:0000256" key="5">
    <source>
        <dbReference type="ARBA" id="ARBA00022806"/>
    </source>
</evidence>
<dbReference type="GO" id="GO:0005524">
    <property type="term" value="F:ATP binding"/>
    <property type="evidence" value="ECO:0007669"/>
    <property type="project" value="UniProtKB-UniRule"/>
</dbReference>
<dbReference type="Pfam" id="PF13361">
    <property type="entry name" value="UvrD_C"/>
    <property type="match status" value="2"/>
</dbReference>
<keyword evidence="10" id="KW-0742">SOS response</keyword>
<keyword evidence="5 14" id="KW-0347">Helicase</keyword>
<dbReference type="InterPro" id="IPR027417">
    <property type="entry name" value="P-loop_NTPase"/>
</dbReference>
<dbReference type="SUPFAM" id="SSF52540">
    <property type="entry name" value="P-loop containing nucleoside triphosphate hydrolases"/>
    <property type="match status" value="1"/>
</dbReference>
<dbReference type="InterPro" id="IPR036286">
    <property type="entry name" value="LexA/Signal_pep-like_sf"/>
</dbReference>
<comment type="catalytic activity">
    <reaction evidence="11">
        <text>Couples ATP hydrolysis with the unwinding of duplex DNA by translocating in the 3'-5' direction.</text>
        <dbReference type="EC" id="5.6.2.4"/>
    </reaction>
</comment>
<protein>
    <recommendedName>
        <fullName evidence="12">DNA 3'-5' helicase</fullName>
        <ecNumber evidence="12">5.6.2.4</ecNumber>
    </recommendedName>
</protein>
<dbReference type="OrthoDB" id="9787585at2"/>
<keyword evidence="18" id="KW-1185">Reference proteome</keyword>
<dbReference type="Gene3D" id="3.40.50.300">
    <property type="entry name" value="P-loop containing nucleotide triphosphate hydrolases"/>
    <property type="match status" value="3"/>
</dbReference>
<evidence type="ECO:0000256" key="3">
    <source>
        <dbReference type="ARBA" id="ARBA00022763"/>
    </source>
</evidence>
<evidence type="ECO:0000256" key="8">
    <source>
        <dbReference type="ARBA" id="ARBA00023204"/>
    </source>
</evidence>
<dbReference type="Proteomes" id="UP000199315">
    <property type="component" value="Unassembled WGS sequence"/>
</dbReference>
<feature type="domain" description="UvrD-like helicase ATP-binding" evidence="16">
    <location>
        <begin position="2"/>
        <end position="312"/>
    </location>
</feature>
<keyword evidence="8" id="KW-0234">DNA repair</keyword>
<evidence type="ECO:0000259" key="16">
    <source>
        <dbReference type="PROSITE" id="PS51198"/>
    </source>
</evidence>
<keyword evidence="9" id="KW-0413">Isomerase</keyword>
<dbReference type="InterPro" id="IPR015927">
    <property type="entry name" value="Peptidase_S24_S26A/B/C"/>
</dbReference>
<keyword evidence="3" id="KW-0227">DNA damage</keyword>
<dbReference type="GO" id="GO:0005829">
    <property type="term" value="C:cytosol"/>
    <property type="evidence" value="ECO:0007669"/>
    <property type="project" value="TreeGrafter"/>
</dbReference>
<dbReference type="InterPro" id="IPR006197">
    <property type="entry name" value="Peptidase_S24_LexA"/>
</dbReference>
<keyword evidence="6 15" id="KW-0068">Autocatalytic cleavage</keyword>
<dbReference type="SUPFAM" id="SSF51306">
    <property type="entry name" value="LexA/Signal peptidase"/>
    <property type="match status" value="1"/>
</dbReference>
<evidence type="ECO:0000313" key="17">
    <source>
        <dbReference type="EMBL" id="SCP98567.1"/>
    </source>
</evidence>
<dbReference type="AlphaFoldDB" id="A0A1D3TWG3"/>
<evidence type="ECO:0000256" key="14">
    <source>
        <dbReference type="PROSITE-ProRule" id="PRU00560"/>
    </source>
</evidence>
<accession>A0A1D3TWG3</accession>
<dbReference type="InterPro" id="IPR029464">
    <property type="entry name" value="HSDR_N"/>
</dbReference>
<evidence type="ECO:0000256" key="11">
    <source>
        <dbReference type="ARBA" id="ARBA00034617"/>
    </source>
</evidence>
<dbReference type="PANTHER" id="PTHR11070">
    <property type="entry name" value="UVRD / RECB / PCRA DNA HELICASE FAMILY MEMBER"/>
    <property type="match status" value="1"/>
</dbReference>
<keyword evidence="7 14" id="KW-0067">ATP-binding</keyword>
<dbReference type="Pfam" id="PF13588">
    <property type="entry name" value="HSDR_N_2"/>
    <property type="match status" value="1"/>
</dbReference>
<comment type="similarity">
    <text evidence="1 15">Belongs to the peptidase S24 family.</text>
</comment>
<evidence type="ECO:0000256" key="12">
    <source>
        <dbReference type="ARBA" id="ARBA00034808"/>
    </source>
</evidence>
<dbReference type="STRING" id="1619234.SAMN05421730_102243"/>
<evidence type="ECO:0000256" key="10">
    <source>
        <dbReference type="ARBA" id="ARBA00023236"/>
    </source>
</evidence>
<dbReference type="Pfam" id="PF00717">
    <property type="entry name" value="Peptidase_S24"/>
    <property type="match status" value="1"/>
</dbReference>
<proteinExistence type="inferred from homology"/>
<evidence type="ECO:0000256" key="4">
    <source>
        <dbReference type="ARBA" id="ARBA00022801"/>
    </source>
</evidence>
<dbReference type="GO" id="GO:0003677">
    <property type="term" value="F:DNA binding"/>
    <property type="evidence" value="ECO:0007669"/>
    <property type="project" value="InterPro"/>
</dbReference>
<evidence type="ECO:0000256" key="7">
    <source>
        <dbReference type="ARBA" id="ARBA00022840"/>
    </source>
</evidence>
<reference evidence="17 18" key="1">
    <citation type="submission" date="2016-09" db="EMBL/GenBank/DDBJ databases">
        <authorList>
            <person name="Capua I."/>
            <person name="De Benedictis P."/>
            <person name="Joannis T."/>
            <person name="Lombin L.H."/>
            <person name="Cattoli G."/>
        </authorList>
    </citation>
    <scope>NUCLEOTIDE SEQUENCE [LARGE SCALE GENOMIC DNA]</scope>
    <source>
        <strain evidence="17 18">GluBS11</strain>
    </source>
</reference>
<dbReference type="Pfam" id="PF00580">
    <property type="entry name" value="UvrD-helicase"/>
    <property type="match status" value="1"/>
</dbReference>
<dbReference type="RefSeq" id="WP_091235608.1">
    <property type="nucleotide sequence ID" value="NZ_FMKA01000022.1"/>
</dbReference>
<evidence type="ECO:0000256" key="2">
    <source>
        <dbReference type="ARBA" id="ARBA00022741"/>
    </source>
</evidence>
<evidence type="ECO:0000256" key="9">
    <source>
        <dbReference type="ARBA" id="ARBA00023235"/>
    </source>
</evidence>
<feature type="binding site" evidence="14">
    <location>
        <begin position="23"/>
        <end position="30"/>
    </location>
    <ligand>
        <name>ATP</name>
        <dbReference type="ChEBI" id="CHEBI:30616"/>
    </ligand>
</feature>
<dbReference type="EMBL" id="FMKA01000022">
    <property type="protein sequence ID" value="SCP98567.1"/>
    <property type="molecule type" value="Genomic_DNA"/>
</dbReference>
<evidence type="ECO:0000256" key="1">
    <source>
        <dbReference type="ARBA" id="ARBA00007484"/>
    </source>
</evidence>
<dbReference type="PANTHER" id="PTHR11070:SF45">
    <property type="entry name" value="DNA 3'-5' HELICASE"/>
    <property type="match status" value="1"/>
</dbReference>
<dbReference type="InterPro" id="IPR000212">
    <property type="entry name" value="DNA_helicase_UvrD/REP"/>
</dbReference>
<keyword evidence="2 14" id="KW-0547">Nucleotide-binding</keyword>
<dbReference type="GO" id="GO:0000725">
    <property type="term" value="P:recombinational repair"/>
    <property type="evidence" value="ECO:0007669"/>
    <property type="project" value="TreeGrafter"/>
</dbReference>
<sequence>MQLNMEQKKLINNTVMGHSVLKGVAGSGKTTVAINRIPFLLNNYCMEESDHVLMVTFNKSLTRYIEYIYKDIEEDVQLSIFENLKSEDRVTITNIDKLIFSYFLMYNKKNKIKRDITTEQQQQNILKNCICELKDTYRDIKVVDLKNLVFLKKEIAWIKACNFSDLEVYQSVDRLGRTSVNNSEGPQKLLKNSRTRQAIFEIMQLYNKKLAEAKLCDFEDVSLSALEYIRTDPVEKYTHIVIDESQDLSKTQLECLMALYGSEKEYSSIMFVSDIAQSIYPTSWMIKGRNYTSLGLDMTGKSSSLAKNYRTTTQIAQAAYSLIENDADIVEDNNYVKPSLIDRQGTYPVLKGFPMLGRELQYVKDLIQEKLSSKFSYRDIAIVARTKRLLEEADRVLGSDVPHSLFNARESIDFAAENVKLLTMHSIKGLEFKVVILIGLSDKVIPNQAAVLESEDPALINTMERKLLYVGMTRATERLYMSLHGEPSKFLRDIDGTFLKLQDSSLIRNYYRLPVQEYLFMDRIPDPYGKEEQVRQWLIRELMGIYKYPVSLINIEYRLQAFSQTGYVDVVVCINRNNQMLPYIIVELKQRGYELESAIGQVKSYMAVIPSCCYAIVSNGDEFHVYNRNNEQVDDIPMFDNSMLPTSVKNYKYVDINRNVEHKFMMDSENTSEIVVEEYGQEITLKGNRLVKIPVFTSIAAGAPIELVDEMTDVRYMPYDWLANHLETFMLKVRGDSMVNARIDDGDYILIQKQASADNGQIVAVEVDGNTTLKRLRMMGSMVLLIPENQEYEPIAVSADQVRIIGVAVGVVKKVIG</sequence>
<dbReference type="GO" id="GO:0043138">
    <property type="term" value="F:3'-5' DNA helicase activity"/>
    <property type="evidence" value="ECO:0007669"/>
    <property type="project" value="UniProtKB-EC"/>
</dbReference>
<dbReference type="GO" id="GO:0016787">
    <property type="term" value="F:hydrolase activity"/>
    <property type="evidence" value="ECO:0007669"/>
    <property type="project" value="UniProtKB-UniRule"/>
</dbReference>
<comment type="catalytic activity">
    <reaction evidence="13">
        <text>ATP + H2O = ADP + phosphate + H(+)</text>
        <dbReference type="Rhea" id="RHEA:13065"/>
        <dbReference type="ChEBI" id="CHEBI:15377"/>
        <dbReference type="ChEBI" id="CHEBI:15378"/>
        <dbReference type="ChEBI" id="CHEBI:30616"/>
        <dbReference type="ChEBI" id="CHEBI:43474"/>
        <dbReference type="ChEBI" id="CHEBI:456216"/>
        <dbReference type="EC" id="5.6.2.4"/>
    </reaction>
</comment>
<dbReference type="GO" id="GO:0006355">
    <property type="term" value="P:regulation of DNA-templated transcription"/>
    <property type="evidence" value="ECO:0007669"/>
    <property type="project" value="InterPro"/>
</dbReference>
<dbReference type="CDD" id="cd06529">
    <property type="entry name" value="S24_LexA-like"/>
    <property type="match status" value="1"/>
</dbReference>
<dbReference type="InterPro" id="IPR039418">
    <property type="entry name" value="LexA-like"/>
</dbReference>
<dbReference type="PRINTS" id="PR00726">
    <property type="entry name" value="LEXASERPTASE"/>
</dbReference>
<evidence type="ECO:0000313" key="18">
    <source>
        <dbReference type="Proteomes" id="UP000199315"/>
    </source>
</evidence>
<gene>
    <name evidence="17" type="ORF">SAMN05421730_102243</name>
</gene>
<dbReference type="InterPro" id="IPR014016">
    <property type="entry name" value="UvrD-like_ATP-bd"/>
</dbReference>
<dbReference type="PROSITE" id="PS51198">
    <property type="entry name" value="UVRD_HELICASE_ATP_BIND"/>
    <property type="match status" value="1"/>
</dbReference>
<organism evidence="17 18">
    <name type="scientific">Anaerobium acetethylicum</name>
    <dbReference type="NCBI Taxonomy" id="1619234"/>
    <lineage>
        <taxon>Bacteria</taxon>
        <taxon>Bacillati</taxon>
        <taxon>Bacillota</taxon>
        <taxon>Clostridia</taxon>
        <taxon>Lachnospirales</taxon>
        <taxon>Lachnospiraceae</taxon>
        <taxon>Anaerobium</taxon>
    </lineage>
</organism>
<dbReference type="Gene3D" id="2.10.109.10">
    <property type="entry name" value="Umud Fragment, subunit A"/>
    <property type="match status" value="1"/>
</dbReference>
<dbReference type="GO" id="GO:0009432">
    <property type="term" value="P:SOS response"/>
    <property type="evidence" value="ECO:0007669"/>
    <property type="project" value="UniProtKB-KW"/>
</dbReference>